<dbReference type="AlphaFoldDB" id="A0A9P6B843"/>
<gene>
    <name evidence="1" type="ORF">BS47DRAFT_1149495</name>
</gene>
<evidence type="ECO:0000313" key="1">
    <source>
        <dbReference type="EMBL" id="KAF9519468.1"/>
    </source>
</evidence>
<keyword evidence="2" id="KW-1185">Reference proteome</keyword>
<comment type="caution">
    <text evidence="1">The sequence shown here is derived from an EMBL/GenBank/DDBJ whole genome shotgun (WGS) entry which is preliminary data.</text>
</comment>
<accession>A0A9P6B843</accession>
<dbReference type="Proteomes" id="UP000886523">
    <property type="component" value="Unassembled WGS sequence"/>
</dbReference>
<dbReference type="EMBL" id="MU128917">
    <property type="protein sequence ID" value="KAF9519468.1"/>
    <property type="molecule type" value="Genomic_DNA"/>
</dbReference>
<evidence type="ECO:0000313" key="2">
    <source>
        <dbReference type="Proteomes" id="UP000886523"/>
    </source>
</evidence>
<reference evidence="1" key="1">
    <citation type="journal article" date="2020" name="Nat. Commun.">
        <title>Large-scale genome sequencing of mycorrhizal fungi provides insights into the early evolution of symbiotic traits.</title>
        <authorList>
            <person name="Miyauchi S."/>
            <person name="Kiss E."/>
            <person name="Kuo A."/>
            <person name="Drula E."/>
            <person name="Kohler A."/>
            <person name="Sanchez-Garcia M."/>
            <person name="Morin E."/>
            <person name="Andreopoulos B."/>
            <person name="Barry K.W."/>
            <person name="Bonito G."/>
            <person name="Buee M."/>
            <person name="Carver A."/>
            <person name="Chen C."/>
            <person name="Cichocki N."/>
            <person name="Clum A."/>
            <person name="Culley D."/>
            <person name="Crous P.W."/>
            <person name="Fauchery L."/>
            <person name="Girlanda M."/>
            <person name="Hayes R.D."/>
            <person name="Keri Z."/>
            <person name="LaButti K."/>
            <person name="Lipzen A."/>
            <person name="Lombard V."/>
            <person name="Magnuson J."/>
            <person name="Maillard F."/>
            <person name="Murat C."/>
            <person name="Nolan M."/>
            <person name="Ohm R.A."/>
            <person name="Pangilinan J."/>
            <person name="Pereira M.F."/>
            <person name="Perotto S."/>
            <person name="Peter M."/>
            <person name="Pfister S."/>
            <person name="Riley R."/>
            <person name="Sitrit Y."/>
            <person name="Stielow J.B."/>
            <person name="Szollosi G."/>
            <person name="Zifcakova L."/>
            <person name="Stursova M."/>
            <person name="Spatafora J.W."/>
            <person name="Tedersoo L."/>
            <person name="Vaario L.M."/>
            <person name="Yamada A."/>
            <person name="Yan M."/>
            <person name="Wang P."/>
            <person name="Xu J."/>
            <person name="Bruns T."/>
            <person name="Baldrian P."/>
            <person name="Vilgalys R."/>
            <person name="Dunand C."/>
            <person name="Henrissat B."/>
            <person name="Grigoriev I.V."/>
            <person name="Hibbett D."/>
            <person name="Nagy L.G."/>
            <person name="Martin F.M."/>
        </authorList>
    </citation>
    <scope>NUCLEOTIDE SEQUENCE</scope>
    <source>
        <strain evidence="1">UP504</strain>
    </source>
</reference>
<name>A0A9P6B843_9AGAM</name>
<organism evidence="1 2">
    <name type="scientific">Hydnum rufescens UP504</name>
    <dbReference type="NCBI Taxonomy" id="1448309"/>
    <lineage>
        <taxon>Eukaryota</taxon>
        <taxon>Fungi</taxon>
        <taxon>Dikarya</taxon>
        <taxon>Basidiomycota</taxon>
        <taxon>Agaricomycotina</taxon>
        <taxon>Agaricomycetes</taxon>
        <taxon>Cantharellales</taxon>
        <taxon>Hydnaceae</taxon>
        <taxon>Hydnum</taxon>
    </lineage>
</organism>
<proteinExistence type="predicted"/>
<sequence length="57" mass="6570">MRPHNRLGSPTTLCSLVYSFCAFFTNVIPRILMLRHLNRLSCIDTHGDANRHCNHCD</sequence>
<protein>
    <submittedName>
        <fullName evidence="1">Uncharacterized protein</fullName>
    </submittedName>
</protein>